<dbReference type="GO" id="GO:0012505">
    <property type="term" value="C:endomembrane system"/>
    <property type="evidence" value="ECO:0007669"/>
    <property type="project" value="UniProtKB-ARBA"/>
</dbReference>
<dbReference type="Pfam" id="PF20520">
    <property type="entry name" value="Ac45-VOA1_TM"/>
    <property type="match status" value="1"/>
</dbReference>
<dbReference type="GO" id="GO:0030641">
    <property type="term" value="P:regulation of cellular pH"/>
    <property type="evidence" value="ECO:0007669"/>
    <property type="project" value="TreeGrafter"/>
</dbReference>
<keyword evidence="3 7" id="KW-0812">Transmembrane</keyword>
<evidence type="ECO:0000313" key="11">
    <source>
        <dbReference type="EMBL" id="TRY92906.1"/>
    </source>
</evidence>
<dbReference type="InterPro" id="IPR046755">
    <property type="entry name" value="VAS1_LD"/>
</dbReference>
<name>A0A553QSY7_9TELE</name>
<evidence type="ECO:0000256" key="6">
    <source>
        <dbReference type="SAM" id="MobiDB-lite"/>
    </source>
</evidence>
<dbReference type="InterPro" id="IPR008388">
    <property type="entry name" value="Ac45_acc_su"/>
</dbReference>
<dbReference type="GO" id="GO:0098588">
    <property type="term" value="C:bounding membrane of organelle"/>
    <property type="evidence" value="ECO:0007669"/>
    <property type="project" value="UniProtKB-ARBA"/>
</dbReference>
<evidence type="ECO:0000256" key="4">
    <source>
        <dbReference type="ARBA" id="ARBA00022989"/>
    </source>
</evidence>
<keyword evidence="12" id="KW-1185">Reference proteome</keyword>
<evidence type="ECO:0000256" key="5">
    <source>
        <dbReference type="ARBA" id="ARBA00023136"/>
    </source>
</evidence>
<proteinExistence type="inferred from homology"/>
<dbReference type="Proteomes" id="UP000316079">
    <property type="component" value="Unassembled WGS sequence"/>
</dbReference>
<dbReference type="GO" id="GO:0033176">
    <property type="term" value="C:proton-transporting V-type ATPase complex"/>
    <property type="evidence" value="ECO:0007669"/>
    <property type="project" value="TreeGrafter"/>
</dbReference>
<feature type="compositionally biased region" description="Polar residues" evidence="6">
    <location>
        <begin position="46"/>
        <end position="55"/>
    </location>
</feature>
<dbReference type="PANTHER" id="PTHR12471">
    <property type="entry name" value="VACUOLAR ATP SYNTHASE SUBUNIT S1"/>
    <property type="match status" value="1"/>
</dbReference>
<keyword evidence="5 7" id="KW-0472">Membrane</keyword>
<evidence type="ECO:0000256" key="2">
    <source>
        <dbReference type="ARBA" id="ARBA00009037"/>
    </source>
</evidence>
<feature type="transmembrane region" description="Helical" evidence="7">
    <location>
        <begin position="265"/>
        <end position="288"/>
    </location>
</feature>
<feature type="signal peptide" evidence="8">
    <location>
        <begin position="1"/>
        <end position="23"/>
    </location>
</feature>
<comment type="subcellular location">
    <subcellularLocation>
        <location evidence="1">Membrane</location>
        <topology evidence="1">Single-pass membrane protein</topology>
    </subcellularLocation>
</comment>
<dbReference type="EMBL" id="SRMA01025591">
    <property type="protein sequence ID" value="TRY92906.1"/>
    <property type="molecule type" value="Genomic_DNA"/>
</dbReference>
<evidence type="ECO:0000256" key="7">
    <source>
        <dbReference type="SAM" id="Phobius"/>
    </source>
</evidence>
<organism evidence="11 12">
    <name type="scientific">Danionella cerebrum</name>
    <dbReference type="NCBI Taxonomy" id="2873325"/>
    <lineage>
        <taxon>Eukaryota</taxon>
        <taxon>Metazoa</taxon>
        <taxon>Chordata</taxon>
        <taxon>Craniata</taxon>
        <taxon>Vertebrata</taxon>
        <taxon>Euteleostomi</taxon>
        <taxon>Actinopterygii</taxon>
        <taxon>Neopterygii</taxon>
        <taxon>Teleostei</taxon>
        <taxon>Ostariophysi</taxon>
        <taxon>Cypriniformes</taxon>
        <taxon>Danionidae</taxon>
        <taxon>Danioninae</taxon>
        <taxon>Danionella</taxon>
    </lineage>
</organism>
<dbReference type="PANTHER" id="PTHR12471:SF3">
    <property type="entry name" value="ATPASE, H+ TRANSPORTING, LYSOSOMAL ACCESSORY PROTEIN 1-LIKE"/>
    <property type="match status" value="1"/>
</dbReference>
<feature type="domain" description="V-type proton ATPase subunit S1/VOA1 transmembrane" evidence="10">
    <location>
        <begin position="264"/>
        <end position="301"/>
    </location>
</feature>
<dbReference type="FunFam" id="2.40.160.110:FF:000003">
    <property type="entry name" value="ATPase H+ transporting accessory protein 1"/>
    <property type="match status" value="1"/>
</dbReference>
<gene>
    <name evidence="11" type="ORF">DNTS_005719</name>
</gene>
<reference evidence="11 12" key="1">
    <citation type="journal article" date="2019" name="Sci. Data">
        <title>Hybrid genome assembly and annotation of Danionella translucida.</title>
        <authorList>
            <person name="Kadobianskyi M."/>
            <person name="Schulze L."/>
            <person name="Schuelke M."/>
            <person name="Judkewitz B."/>
        </authorList>
    </citation>
    <scope>NUCLEOTIDE SEQUENCE [LARGE SCALE GENOMIC DNA]</scope>
    <source>
        <strain evidence="11 12">Bolton</strain>
    </source>
</reference>
<dbReference type="OrthoDB" id="9442153at2759"/>
<dbReference type="GO" id="GO:0030659">
    <property type="term" value="C:cytoplasmic vesicle membrane"/>
    <property type="evidence" value="ECO:0007669"/>
    <property type="project" value="UniProtKB-ARBA"/>
</dbReference>
<dbReference type="Pfam" id="PF05827">
    <property type="entry name" value="VAS1_LD"/>
    <property type="match status" value="1"/>
</dbReference>
<feature type="region of interest" description="Disordered" evidence="6">
    <location>
        <begin position="35"/>
        <end position="55"/>
    </location>
</feature>
<evidence type="ECO:0000256" key="1">
    <source>
        <dbReference type="ARBA" id="ARBA00004167"/>
    </source>
</evidence>
<evidence type="ECO:0000259" key="10">
    <source>
        <dbReference type="Pfam" id="PF20520"/>
    </source>
</evidence>
<dbReference type="InterPro" id="IPR046756">
    <property type="entry name" value="VAS1/VOA1_TM"/>
</dbReference>
<evidence type="ECO:0000256" key="8">
    <source>
        <dbReference type="SAM" id="SignalP"/>
    </source>
</evidence>
<sequence>MASTWRQMSLALFSFVFLQISSSFEQLSSFVEGSSDDAHSRDTSIQEDGSGTPGSVFSAEAPLIRALQPHRWRIDAPPRRKLLQSPGFLPYSPLSVTYNGKTCILFRARRLAIRHRNQSLVDLTEKTFGPDALVDTKGSFCSKDKAVLNLRFGDMEDLRGLSIRLQMSNTFYESAGQNWFTLDNVHIHYNWTNEATFNATEVYAPSTNSYHCQHISSLQKYDTLLVPSANTDPAAHWHITFTDFQIQAFNVQSGKFAAPSDCATFFTPAILMGLITSLILLLVLAYALHMVVHLKHIDRCEEPKTTVYFPRSSDAESTEKNNL</sequence>
<protein>
    <recommendedName>
        <fullName evidence="13">ATPase H+ transporting accessory protein 1 like</fullName>
    </recommendedName>
</protein>
<evidence type="ECO:0000313" key="12">
    <source>
        <dbReference type="Proteomes" id="UP000316079"/>
    </source>
</evidence>
<evidence type="ECO:0000256" key="3">
    <source>
        <dbReference type="ARBA" id="ARBA00022692"/>
    </source>
</evidence>
<keyword evidence="8" id="KW-0732">Signal</keyword>
<accession>A0A553QSY7</accession>
<feature type="domain" description="V-type proton ATPase subunit S1 luminal" evidence="9">
    <location>
        <begin position="101"/>
        <end position="249"/>
    </location>
</feature>
<dbReference type="Gene3D" id="2.40.160.110">
    <property type="match status" value="1"/>
</dbReference>
<comment type="caution">
    <text evidence="11">The sequence shown here is derived from an EMBL/GenBank/DDBJ whole genome shotgun (WGS) entry which is preliminary data.</text>
</comment>
<evidence type="ECO:0000259" key="9">
    <source>
        <dbReference type="Pfam" id="PF05827"/>
    </source>
</evidence>
<keyword evidence="4 7" id="KW-1133">Transmembrane helix</keyword>
<dbReference type="STRING" id="623744.A0A553QSY7"/>
<evidence type="ECO:0008006" key="13">
    <source>
        <dbReference type="Google" id="ProtNLM"/>
    </source>
</evidence>
<dbReference type="AlphaFoldDB" id="A0A553QSY7"/>
<comment type="similarity">
    <text evidence="2">Belongs to the vacuolar ATPase subunit S1 family.</text>
</comment>
<dbReference type="GO" id="GO:0001671">
    <property type="term" value="F:ATPase activator activity"/>
    <property type="evidence" value="ECO:0007669"/>
    <property type="project" value="TreeGrafter"/>
</dbReference>
<feature type="chain" id="PRO_5021916943" description="ATPase H+ transporting accessory protein 1 like" evidence="8">
    <location>
        <begin position="24"/>
        <end position="323"/>
    </location>
</feature>